<protein>
    <submittedName>
        <fullName evidence="2">Uncharacterized protein</fullName>
    </submittedName>
</protein>
<accession>A0AAD6V0P4</accession>
<dbReference type="Proteomes" id="UP001219525">
    <property type="component" value="Unassembled WGS sequence"/>
</dbReference>
<keyword evidence="3" id="KW-1185">Reference proteome</keyword>
<feature type="region of interest" description="Disordered" evidence="1">
    <location>
        <begin position="244"/>
        <end position="266"/>
    </location>
</feature>
<evidence type="ECO:0000256" key="1">
    <source>
        <dbReference type="SAM" id="MobiDB-lite"/>
    </source>
</evidence>
<dbReference type="EMBL" id="JARJCW010000083">
    <property type="protein sequence ID" value="KAJ7196530.1"/>
    <property type="molecule type" value="Genomic_DNA"/>
</dbReference>
<comment type="caution">
    <text evidence="2">The sequence shown here is derived from an EMBL/GenBank/DDBJ whole genome shotgun (WGS) entry which is preliminary data.</text>
</comment>
<gene>
    <name evidence="2" type="ORF">GGX14DRAFT_574864</name>
</gene>
<reference evidence="2" key="1">
    <citation type="submission" date="2023-03" db="EMBL/GenBank/DDBJ databases">
        <title>Massive genome expansion in bonnet fungi (Mycena s.s.) driven by repeated elements and novel gene families across ecological guilds.</title>
        <authorList>
            <consortium name="Lawrence Berkeley National Laboratory"/>
            <person name="Harder C.B."/>
            <person name="Miyauchi S."/>
            <person name="Viragh M."/>
            <person name="Kuo A."/>
            <person name="Thoen E."/>
            <person name="Andreopoulos B."/>
            <person name="Lu D."/>
            <person name="Skrede I."/>
            <person name="Drula E."/>
            <person name="Henrissat B."/>
            <person name="Morin E."/>
            <person name="Kohler A."/>
            <person name="Barry K."/>
            <person name="LaButti K."/>
            <person name="Morin E."/>
            <person name="Salamov A."/>
            <person name="Lipzen A."/>
            <person name="Mereny Z."/>
            <person name="Hegedus B."/>
            <person name="Baldrian P."/>
            <person name="Stursova M."/>
            <person name="Weitz H."/>
            <person name="Taylor A."/>
            <person name="Grigoriev I.V."/>
            <person name="Nagy L.G."/>
            <person name="Martin F."/>
            <person name="Kauserud H."/>
        </authorList>
    </citation>
    <scope>NUCLEOTIDE SEQUENCE</scope>
    <source>
        <strain evidence="2">9144</strain>
    </source>
</reference>
<feature type="compositionally biased region" description="Polar residues" evidence="1">
    <location>
        <begin position="34"/>
        <end position="47"/>
    </location>
</feature>
<name>A0AAD6V0P4_9AGAR</name>
<proteinExistence type="predicted"/>
<evidence type="ECO:0000313" key="3">
    <source>
        <dbReference type="Proteomes" id="UP001219525"/>
    </source>
</evidence>
<feature type="region of interest" description="Disordered" evidence="1">
    <location>
        <begin position="29"/>
        <end position="54"/>
    </location>
</feature>
<dbReference type="AlphaFoldDB" id="A0AAD6V0P4"/>
<evidence type="ECO:0000313" key="2">
    <source>
        <dbReference type="EMBL" id="KAJ7196530.1"/>
    </source>
</evidence>
<organism evidence="2 3">
    <name type="scientific">Mycena pura</name>
    <dbReference type="NCBI Taxonomy" id="153505"/>
    <lineage>
        <taxon>Eukaryota</taxon>
        <taxon>Fungi</taxon>
        <taxon>Dikarya</taxon>
        <taxon>Basidiomycota</taxon>
        <taxon>Agaricomycotina</taxon>
        <taxon>Agaricomycetes</taxon>
        <taxon>Agaricomycetidae</taxon>
        <taxon>Agaricales</taxon>
        <taxon>Marasmiineae</taxon>
        <taxon>Mycenaceae</taxon>
        <taxon>Mycena</taxon>
    </lineage>
</organism>
<sequence length="266" mass="29097">MDVDGPSPPPRSANTRVAQSRILQALPNGLLTPPATQGQQPTRNVTTGGRGSNADNAGTYKSKVIVFDAQIYLGSSEPAFITSLCYFNTDNVEFADVGSYLVVIHAARSSPTIEVYSQELTALDYHAFGDIVWIVPLGSPENFDMRHHAVAAVHVAGVATNVNRDDSTFEIHRWEKYKPVPTKGKSVLIEGLLTGLKRNEDRTIKHFIIDLEKVSFLIPAAPKAEESPTKLVPNQGTPACLKFTGFLGNQESDPKSEEPNRKKRSR</sequence>